<dbReference type="AlphaFoldDB" id="A0A090ABM8"/>
<dbReference type="SMART" id="SM00226">
    <property type="entry name" value="LMWPc"/>
    <property type="match status" value="1"/>
</dbReference>
<dbReference type="InterPro" id="IPR023485">
    <property type="entry name" value="Ptyr_pPase"/>
</dbReference>
<accession>A0A090ABM8</accession>
<dbReference type="HOGENOM" id="CLU_1757434_0_0_6"/>
<dbReference type="Proteomes" id="UP000031623">
    <property type="component" value="Chromosome"/>
</dbReference>
<organism evidence="2 3">
    <name type="scientific">Thioploca ingrica</name>
    <dbReference type="NCBI Taxonomy" id="40754"/>
    <lineage>
        <taxon>Bacteria</taxon>
        <taxon>Pseudomonadati</taxon>
        <taxon>Pseudomonadota</taxon>
        <taxon>Gammaproteobacteria</taxon>
        <taxon>Thiotrichales</taxon>
        <taxon>Thiotrichaceae</taxon>
        <taxon>Thioploca</taxon>
    </lineage>
</organism>
<dbReference type="STRING" id="40754.THII_0746"/>
<evidence type="ECO:0000313" key="3">
    <source>
        <dbReference type="Proteomes" id="UP000031623"/>
    </source>
</evidence>
<protein>
    <submittedName>
        <fullName evidence="2">Protein tyrosine phosphatase</fullName>
    </submittedName>
</protein>
<gene>
    <name evidence="2" type="ORF">THII_0746</name>
</gene>
<dbReference type="OrthoDB" id="9793058at2"/>
<dbReference type="Pfam" id="PF01451">
    <property type="entry name" value="LMWPc"/>
    <property type="match status" value="1"/>
</dbReference>
<evidence type="ECO:0000313" key="2">
    <source>
        <dbReference type="EMBL" id="BAP55043.1"/>
    </source>
</evidence>
<proteinExistence type="predicted"/>
<dbReference type="KEGG" id="tig:THII_0746"/>
<dbReference type="Gene3D" id="3.40.50.2300">
    <property type="match status" value="1"/>
</dbReference>
<dbReference type="EMBL" id="AP014633">
    <property type="protein sequence ID" value="BAP55043.1"/>
    <property type="molecule type" value="Genomic_DNA"/>
</dbReference>
<reference evidence="2 3" key="1">
    <citation type="journal article" date="2014" name="ISME J.">
        <title>Ecophysiology of Thioploca ingrica as revealed by the complete genome sequence supplemented with proteomic evidence.</title>
        <authorList>
            <person name="Kojima H."/>
            <person name="Ogura Y."/>
            <person name="Yamamoto N."/>
            <person name="Togashi T."/>
            <person name="Mori H."/>
            <person name="Watanabe T."/>
            <person name="Nemoto F."/>
            <person name="Kurokawa K."/>
            <person name="Hayashi T."/>
            <person name="Fukui M."/>
        </authorList>
    </citation>
    <scope>NUCLEOTIDE SEQUENCE [LARGE SCALE GENOMIC DNA]</scope>
</reference>
<sequence>MSTQADNKILFLCTGNYYRSRFAQHLFNALANNKGLNWQAESRGLAIERGFNNIGAISPHAIKGLRERGLSVPADERLPLQATDADFAIANKVIVLDEEEHHPIMLERFPQWIEKVEYWMVHDLDKITPVIALRQIEHNLIQLIDLL</sequence>
<dbReference type="InterPro" id="IPR036196">
    <property type="entry name" value="Ptyr_pPase_sf"/>
</dbReference>
<evidence type="ECO:0000259" key="1">
    <source>
        <dbReference type="SMART" id="SM00226"/>
    </source>
</evidence>
<dbReference type="SUPFAM" id="SSF52788">
    <property type="entry name" value="Phosphotyrosine protein phosphatases I"/>
    <property type="match status" value="1"/>
</dbReference>
<name>A0A090ABM8_9GAMM</name>
<keyword evidence="3" id="KW-1185">Reference proteome</keyword>
<feature type="domain" description="Phosphotyrosine protein phosphatase I" evidence="1">
    <location>
        <begin position="7"/>
        <end position="146"/>
    </location>
</feature>